<reference evidence="7 8" key="1">
    <citation type="submission" date="2020-03" db="EMBL/GenBank/DDBJ databases">
        <title>Genomic Encyclopedia of Type Strains, Phase IV (KMG-IV): sequencing the most valuable type-strain genomes for metagenomic binning, comparative biology and taxonomic classification.</title>
        <authorList>
            <person name="Goeker M."/>
        </authorList>
    </citation>
    <scope>NUCLEOTIDE SEQUENCE [LARGE SCALE GENOMIC DNA]</scope>
    <source>
        <strain evidence="7 8">DSM 22753</strain>
    </source>
</reference>
<evidence type="ECO:0000313" key="8">
    <source>
        <dbReference type="Proteomes" id="UP000788153"/>
    </source>
</evidence>
<organism evidence="7 8">
    <name type="scientific">Sphingomonas japonica</name>
    <dbReference type="NCBI Taxonomy" id="511662"/>
    <lineage>
        <taxon>Bacteria</taxon>
        <taxon>Pseudomonadati</taxon>
        <taxon>Pseudomonadota</taxon>
        <taxon>Alphaproteobacteria</taxon>
        <taxon>Sphingomonadales</taxon>
        <taxon>Sphingomonadaceae</taxon>
        <taxon>Sphingomonas</taxon>
    </lineage>
</organism>
<dbReference type="InterPro" id="IPR001789">
    <property type="entry name" value="Sig_transdc_resp-reg_receiver"/>
</dbReference>
<dbReference type="SUPFAM" id="SSF52172">
    <property type="entry name" value="CheY-like"/>
    <property type="match status" value="1"/>
</dbReference>
<keyword evidence="4" id="KW-0597">Phosphoprotein</keyword>
<protein>
    <submittedName>
        <fullName evidence="7">Two-component system response regulator FixJ</fullName>
    </submittedName>
</protein>
<accession>A0ABX0U3Y2</accession>
<gene>
    <name evidence="7" type="ORF">FHT01_002755</name>
</gene>
<sequence length="223" mass="24203">MIQSLTSGTDKVAPTLARQVYVIDDDVDVRKSLHFLLTTAGVAAWSFADAADFLNALDGLRPAPILLDVRMPGIDGLDLLALLVERDISWPVIMMTAHGDVPIAVRAMKLGATEFLEKPFPPEMLDQALARAFAMLDIVLVQHRTRDEARGQITALSTREREVLTVLIKGIANKEAAARLGLSTRTVEMHRASALAKLRRKSIAEVMTLWLAADLAAGPGNMG</sequence>
<comment type="caution">
    <text evidence="7">The sequence shown here is derived from an EMBL/GenBank/DDBJ whole genome shotgun (WGS) entry which is preliminary data.</text>
</comment>
<dbReference type="Pfam" id="PF00196">
    <property type="entry name" value="GerE"/>
    <property type="match status" value="1"/>
</dbReference>
<feature type="domain" description="Response regulatory" evidence="6">
    <location>
        <begin position="19"/>
        <end position="133"/>
    </location>
</feature>
<dbReference type="SMART" id="SM00421">
    <property type="entry name" value="HTH_LUXR"/>
    <property type="match status" value="1"/>
</dbReference>
<dbReference type="SMART" id="SM00448">
    <property type="entry name" value="REC"/>
    <property type="match status" value="1"/>
</dbReference>
<dbReference type="PRINTS" id="PR00038">
    <property type="entry name" value="HTHLUXR"/>
</dbReference>
<dbReference type="PANTHER" id="PTHR44688:SF16">
    <property type="entry name" value="DNA-BINDING TRANSCRIPTIONAL ACTIVATOR DEVR_DOSR"/>
    <property type="match status" value="1"/>
</dbReference>
<dbReference type="Proteomes" id="UP000788153">
    <property type="component" value="Unassembled WGS sequence"/>
</dbReference>
<feature type="domain" description="HTH luxR-type" evidence="5">
    <location>
        <begin position="149"/>
        <end position="215"/>
    </location>
</feature>
<proteinExistence type="predicted"/>
<dbReference type="Pfam" id="PF00072">
    <property type="entry name" value="Response_reg"/>
    <property type="match status" value="1"/>
</dbReference>
<evidence type="ECO:0000259" key="6">
    <source>
        <dbReference type="PROSITE" id="PS50110"/>
    </source>
</evidence>
<dbReference type="InterPro" id="IPR011006">
    <property type="entry name" value="CheY-like_superfamily"/>
</dbReference>
<dbReference type="PROSITE" id="PS50043">
    <property type="entry name" value="HTH_LUXR_2"/>
    <property type="match status" value="1"/>
</dbReference>
<keyword evidence="2" id="KW-0238">DNA-binding</keyword>
<keyword evidence="3" id="KW-0804">Transcription</keyword>
<feature type="modified residue" description="4-aspartylphosphate" evidence="4">
    <location>
        <position position="68"/>
    </location>
</feature>
<dbReference type="PROSITE" id="PS50110">
    <property type="entry name" value="RESPONSE_REGULATORY"/>
    <property type="match status" value="1"/>
</dbReference>
<dbReference type="CDD" id="cd06170">
    <property type="entry name" value="LuxR_C_like"/>
    <property type="match status" value="1"/>
</dbReference>
<evidence type="ECO:0000313" key="7">
    <source>
        <dbReference type="EMBL" id="NIJ25213.1"/>
    </source>
</evidence>
<dbReference type="EMBL" id="JAASQP010000001">
    <property type="protein sequence ID" value="NIJ25213.1"/>
    <property type="molecule type" value="Genomic_DNA"/>
</dbReference>
<dbReference type="Gene3D" id="1.10.10.10">
    <property type="entry name" value="Winged helix-like DNA-binding domain superfamily/Winged helix DNA-binding domain"/>
    <property type="match status" value="1"/>
</dbReference>
<evidence type="ECO:0000256" key="2">
    <source>
        <dbReference type="ARBA" id="ARBA00023125"/>
    </source>
</evidence>
<dbReference type="Gene3D" id="3.40.50.2300">
    <property type="match status" value="1"/>
</dbReference>
<name>A0ABX0U3Y2_9SPHN</name>
<evidence type="ECO:0000256" key="1">
    <source>
        <dbReference type="ARBA" id="ARBA00023015"/>
    </source>
</evidence>
<dbReference type="RefSeq" id="WP_140047657.1">
    <property type="nucleotide sequence ID" value="NZ_BAAAEV010000001.1"/>
</dbReference>
<dbReference type="InterPro" id="IPR000792">
    <property type="entry name" value="Tscrpt_reg_LuxR_C"/>
</dbReference>
<evidence type="ECO:0000256" key="4">
    <source>
        <dbReference type="PROSITE-ProRule" id="PRU00169"/>
    </source>
</evidence>
<dbReference type="InterPro" id="IPR036388">
    <property type="entry name" value="WH-like_DNA-bd_sf"/>
</dbReference>
<keyword evidence="8" id="KW-1185">Reference proteome</keyword>
<dbReference type="PANTHER" id="PTHR44688">
    <property type="entry name" value="DNA-BINDING TRANSCRIPTIONAL ACTIVATOR DEVR_DOSR"/>
    <property type="match status" value="1"/>
</dbReference>
<evidence type="ECO:0000259" key="5">
    <source>
        <dbReference type="PROSITE" id="PS50043"/>
    </source>
</evidence>
<evidence type="ECO:0000256" key="3">
    <source>
        <dbReference type="ARBA" id="ARBA00023163"/>
    </source>
</evidence>
<keyword evidence="1" id="KW-0805">Transcription regulation</keyword>